<evidence type="ECO:0000313" key="2">
    <source>
        <dbReference type="EMBL" id="GLG04125.1"/>
    </source>
</evidence>
<reference evidence="2 3" key="1">
    <citation type="journal article" date="2023" name="Int. J. Syst. Evol. Microbiol.">
        <title>Sellimonas catena sp. nov., isolated from human faeces.</title>
        <authorList>
            <person name="Hisatomi A."/>
            <person name="Ohkuma M."/>
            <person name="Sakamoto M."/>
        </authorList>
    </citation>
    <scope>NUCLEOTIDE SEQUENCE [LARGE SCALE GENOMIC DNA]</scope>
    <source>
        <strain evidence="2 3">12EGH17</strain>
    </source>
</reference>
<evidence type="ECO:0000313" key="3">
    <source>
        <dbReference type="Proteomes" id="UP001145145"/>
    </source>
</evidence>
<evidence type="ECO:0000256" key="1">
    <source>
        <dbReference type="SAM" id="Phobius"/>
    </source>
</evidence>
<protein>
    <submittedName>
        <fullName evidence="2">Uncharacterized protein</fullName>
    </submittedName>
</protein>
<gene>
    <name evidence="2" type="ORF">Selli1_12990</name>
</gene>
<organism evidence="2 3">
    <name type="scientific">Sellimonas catena</name>
    <dbReference type="NCBI Taxonomy" id="2994035"/>
    <lineage>
        <taxon>Bacteria</taxon>
        <taxon>Bacillati</taxon>
        <taxon>Bacillota</taxon>
        <taxon>Clostridia</taxon>
        <taxon>Lachnospirales</taxon>
        <taxon>Lachnospiraceae</taxon>
        <taxon>Sellimonas</taxon>
    </lineage>
</organism>
<keyword evidence="1" id="KW-0812">Transmembrane</keyword>
<dbReference type="EMBL" id="BSBO01000011">
    <property type="protein sequence ID" value="GLG04125.1"/>
    <property type="molecule type" value="Genomic_DNA"/>
</dbReference>
<feature type="transmembrane region" description="Helical" evidence="1">
    <location>
        <begin position="12"/>
        <end position="32"/>
    </location>
</feature>
<feature type="transmembrane region" description="Helical" evidence="1">
    <location>
        <begin position="127"/>
        <end position="149"/>
    </location>
</feature>
<keyword evidence="1" id="KW-1133">Transmembrane helix</keyword>
<comment type="caution">
    <text evidence="2">The sequence shown here is derived from an EMBL/GenBank/DDBJ whole genome shotgun (WGS) entry which is preliminary data.</text>
</comment>
<feature type="transmembrane region" description="Helical" evidence="1">
    <location>
        <begin position="233"/>
        <end position="254"/>
    </location>
</feature>
<sequence>MEKERKKSSRGIVLFLTALILLAGLLAFHMLIGRGMEKQIEKLPEGILLKLAEPLEAGEITKAETAGYEIENIEEGSGSVSVYTVRKTNEKPLHVNQVSDFTWNVFGRQIEGESLNLSSHRTMASQAVYLSWLIALLPMSVILLIVGIRKLGALQEKQWRQGVEGVLMIGAWLVVIYFLTGKLEIPREFLPPEQILDIRFYVDGIRGFFADDRWTDLELYQTLRACYNQEVEIYGAWVICGWIGTLIFWIAAGVESRNQKKRERRRQYG</sequence>
<dbReference type="AlphaFoldDB" id="A0A9W6C7J1"/>
<name>A0A9W6C7J1_9FIRM</name>
<accession>A0A9W6C7J1</accession>
<keyword evidence="3" id="KW-1185">Reference proteome</keyword>
<dbReference type="Proteomes" id="UP001145145">
    <property type="component" value="Unassembled WGS sequence"/>
</dbReference>
<proteinExistence type="predicted"/>
<keyword evidence="1" id="KW-0472">Membrane</keyword>
<feature type="transmembrane region" description="Helical" evidence="1">
    <location>
        <begin position="161"/>
        <end position="180"/>
    </location>
</feature>